<dbReference type="Pfam" id="PF20178">
    <property type="entry name" value="ToxA_N"/>
    <property type="match status" value="1"/>
</dbReference>
<dbReference type="Proteomes" id="UP000295804">
    <property type="component" value="Unassembled WGS sequence"/>
</dbReference>
<feature type="domain" description="Dermonecrotic toxin N-terminal" evidence="1">
    <location>
        <begin position="78"/>
        <end position="347"/>
    </location>
</feature>
<organism evidence="2 3">
    <name type="scientific">Pseudomonas helmanticensis</name>
    <dbReference type="NCBI Taxonomy" id="1471381"/>
    <lineage>
        <taxon>Bacteria</taxon>
        <taxon>Pseudomonadati</taxon>
        <taxon>Pseudomonadota</taxon>
        <taxon>Gammaproteobacteria</taxon>
        <taxon>Pseudomonadales</taxon>
        <taxon>Pseudomonadaceae</taxon>
        <taxon>Pseudomonas</taxon>
    </lineage>
</organism>
<comment type="caution">
    <text evidence="2">The sequence shown here is derived from an EMBL/GenBank/DDBJ whole genome shotgun (WGS) entry which is preliminary data.</text>
</comment>
<dbReference type="AlphaFoldDB" id="A0A4R7UZ62"/>
<reference evidence="2 3" key="1">
    <citation type="submission" date="2019-03" db="EMBL/GenBank/DDBJ databases">
        <title>Genomic analyses of the natural microbiome of Caenorhabditis elegans.</title>
        <authorList>
            <person name="Samuel B."/>
        </authorList>
    </citation>
    <scope>NUCLEOTIDE SEQUENCE [LARGE SCALE GENOMIC DNA]</scope>
    <source>
        <strain evidence="2 3">BIGb0525</strain>
    </source>
</reference>
<name>A0A4R7UZ62_9PSED</name>
<proteinExistence type="predicted"/>
<dbReference type="InterPro" id="IPR046673">
    <property type="entry name" value="ToxA_N"/>
</dbReference>
<accession>A0A4R7UZ62</accession>
<sequence length="1041" mass="116689">MFESRGEVFSIAEHVDIVTAATPSPLLNMSKENLEMLKSFDADAPQWLKTASPKQRDEARRLIEESIAAHTLLNNAMASVKSPHEFAAPLLAKAIKERTGLDLDVNRVQVDLSGKSDFHTSQIPPASLVDAALHNHPAEKKAMFFFKPHCYMTASGRAEVEVGLDVHEFIALCRLLDIGKHYQAYLHTELHWDDGGARDKLNKLFVNYQKAALKAASYIALCKGDIRREHFEALMSSIEGKEPVHVDGKTLWYRSLSFNELPVHSCIIFEIADPDDESILDDLLPTVDGYANNAFIAYIPDDPDHPVKHYATVTALKARLIEQFVRRSESDSPKAPTAYQQFFSRFMRYKDRSTFYYSFTEEVPTASGKPRLWDHETRRQKHEPDFLLQLRVLDPSGDPWVQHYDIWTTLQREFNQRIFSDARDAAVSNADADVRDEQSLLAIFLEVGLAALNVLSFAVPPLGLVMLGVSAVQLMDEVLEGLDELSKGDKEAGWEHITDVLENIGIGVATLPLLAGIHSEFKPIEMPAGQKRLWKPDLAPYRSDVSLADVKPDPQNQFVVGARHYVKVEDGVFETVIEPATGQSRILHPNNPQAYQPLVEQDGAGEWQPALPPPSTKVEPTPAGFNNRQFRRYAVRPSEVARLSPAGKGILQSADGQRRYIRNMDERGKVAVYRVKNDFTLNAEVVDVILVDSGFNELAARRYRQVAPDQWQPQSLFGGNITDELHDSDAVSGPQPGTSGRPVWVRPPFQRERLPNGLWEPRIEVVTLNDVRHLSYDWGPFEFVPFTSRPTNIHQALAAPQFDNLPISTDLFKSQFWSDIRKIDPQMINTQGGGQMIFAMQRMTTSGVVEGEFNAISVWSSPDELPHQTNALSGYWAPQGGYVDIPVHPRWGEPDHVFTPGFSGCSFIVDQMGENVLRVRHVEAGKEAAQYNDLPGHEHGWGLSAAMEFPDYGLLNDENGNAYMILTGFAYMKYERTTGEWVLHYQAQYGAPTIAQYSVKDPGFFDKPTRVAKAFFQDKVIRTGSRVVKTAVTATRQSSAA</sequence>
<evidence type="ECO:0000313" key="3">
    <source>
        <dbReference type="Proteomes" id="UP000295804"/>
    </source>
</evidence>
<evidence type="ECO:0000313" key="2">
    <source>
        <dbReference type="EMBL" id="TDV40835.1"/>
    </source>
</evidence>
<dbReference type="EMBL" id="SOCQ01000018">
    <property type="protein sequence ID" value="TDV40835.1"/>
    <property type="molecule type" value="Genomic_DNA"/>
</dbReference>
<dbReference type="RefSeq" id="WP_134177592.1">
    <property type="nucleotide sequence ID" value="NZ_SOCQ01000018.1"/>
</dbReference>
<gene>
    <name evidence="2" type="ORF">EDF87_11829</name>
</gene>
<protein>
    <recommendedName>
        <fullName evidence="1">Dermonecrotic toxin N-terminal domain-containing protein</fullName>
    </recommendedName>
</protein>
<evidence type="ECO:0000259" key="1">
    <source>
        <dbReference type="Pfam" id="PF20178"/>
    </source>
</evidence>